<reference evidence="1 2" key="1">
    <citation type="submission" date="2018-08" db="EMBL/GenBank/DDBJ databases">
        <title>A genome reference for cultivated species of the human gut microbiota.</title>
        <authorList>
            <person name="Zou Y."/>
            <person name="Xue W."/>
            <person name="Luo G."/>
        </authorList>
    </citation>
    <scope>NUCLEOTIDE SEQUENCE [LARGE SCALE GENOMIC DNA]</scope>
    <source>
        <strain evidence="1 2">AF31-14AC</strain>
    </source>
</reference>
<evidence type="ECO:0000313" key="1">
    <source>
        <dbReference type="EMBL" id="RGB90223.1"/>
    </source>
</evidence>
<dbReference type="InterPro" id="IPR057369">
    <property type="entry name" value="VG15"/>
</dbReference>
<name>A0A3E2U1X7_9FIRM</name>
<comment type="caution">
    <text evidence="1">The sequence shown here is derived from an EMBL/GenBank/DDBJ whole genome shotgun (WGS) entry which is preliminary data.</text>
</comment>
<accession>A0A3E2U1X7</accession>
<sequence length="401" mass="44726">MREYIRLHGTDDTEALISYAYAVITRYGEGSAELACQMYDALAEAEGVLLPAAEPAATASYGEVARMVHATKDQNPENLPSGVSRLVKRAGADTTLHNAVRDGAEWAWVPHGDTCPFCITLASRGWQRASKKMLKGGHAEHIHSNCDCEFAVRFHSGTSVAGYDPEKYLRQYRAAGSDVNAMRRIDYAARKDAINAQKRAAYAVRKAEATLHSQRGSGGSSGQNGETVHRFLGKVDLNDAQQVEALKDSFCSNYASSKVENMMVITRNGEVYYMTDNNPRGVDCSYLDGKLKDSYNIHTHPPDTTQYSFSLDADIPAAFADGTRIMEAVDHKYRYRFVVPENITFEQWDRVRSDVQDHALLYMAERGMGVDDIEENELHVIIEETCKQLGVTSYSRWEVHK</sequence>
<proteinExistence type="predicted"/>
<dbReference type="Proteomes" id="UP000260782">
    <property type="component" value="Unassembled WGS sequence"/>
</dbReference>
<organism evidence="1 2">
    <name type="scientific">Faecalibacterium prausnitzii</name>
    <dbReference type="NCBI Taxonomy" id="853"/>
    <lineage>
        <taxon>Bacteria</taxon>
        <taxon>Bacillati</taxon>
        <taxon>Bacillota</taxon>
        <taxon>Clostridia</taxon>
        <taxon>Eubacteriales</taxon>
        <taxon>Oscillospiraceae</taxon>
        <taxon>Faecalibacterium</taxon>
    </lineage>
</organism>
<gene>
    <name evidence="1" type="ORF">DWZ25_00080</name>
</gene>
<dbReference type="AlphaFoldDB" id="A0A3E2U1X7"/>
<dbReference type="Pfam" id="PF25310">
    <property type="entry name" value="VG15"/>
    <property type="match status" value="1"/>
</dbReference>
<protein>
    <submittedName>
        <fullName evidence="1">Uncharacterized protein</fullName>
    </submittedName>
</protein>
<dbReference type="EMBL" id="QVES01000001">
    <property type="protein sequence ID" value="RGB90223.1"/>
    <property type="molecule type" value="Genomic_DNA"/>
</dbReference>
<evidence type="ECO:0000313" key="2">
    <source>
        <dbReference type="Proteomes" id="UP000260782"/>
    </source>
</evidence>